<sequence>MMPVHFLNILKKLLSRLASRSASLLFFFLSLFRRFTIGRTKFEDITWTRFPGGALLQSQGDIAGENVPICSSLLPPGQMGMEVVGDPPSPSDDPYLRIHSRCSRPSSRGTAMPWSETGSSTTEEYMSAADIDSSLEGRQEYRGTRPVDLHSDPHFHPIAPPGSNLQLATDDIILYDGPPICGMVAEEVKLYKMYIPRESGPSRPVVPAMTFNFSVHDMIVPPGWITLVHPEGFRYFVNQEKRTFTQMNICDKDICEDIEYYMQYLLDELQAEIGHRILDLDRDQVDLVLEPRNFGDNSVVCCYYFANHRDRCLFWLNEYDTEGILTDCQGVESLSHIRLAVQAQYWKHCEYFPCMWPITQDLVDEVKDMLIYATCDHLTSLQSTAPLDVITLKDYLSIVDRIKVSPLDQSMQQYHASIVIGRIMYAFSRSHFINFHGEKCVRLFFEQTVHPYAPSLLMVVLAPFLFFDPMTLIRELHTAFVDNMPSSERWKTFTLKWNGQLRESNLLATVLLNANVGFLAINSVDVGGRSPTQLASYMSLVASLGSITLGLLFVSHNSTIGEGTALQAAVSLSGVDNKIAGLEKLAIIYSLPKVLLMWGMVFFFAAFSINWWSPGDDTSRAIVGSVILVVLVMISFSIVRNRHRGDSLPQQVTEFMGMRRVEQRVTSRPARMTPEGAPAGHSQVNREMDASMRTASHLTGFQPERPGSDVHENPSNSFIPETQQPDTSVDLPLPLHESDSMLTPSDSRTNPGFLSIPDDNRNPVDMHFTTSPYSTSERGMMGMPAMVSDSAEQTEAVAIDTGLSSGGLEHPQSSSSLMPPPRIFTKRANGRYKMVVR</sequence>
<dbReference type="EMBL" id="KV448153">
    <property type="protein sequence ID" value="OAX42623.1"/>
    <property type="molecule type" value="Genomic_DNA"/>
</dbReference>
<evidence type="ECO:0000313" key="4">
    <source>
        <dbReference type="Proteomes" id="UP000092154"/>
    </source>
</evidence>
<reference evidence="3 4" key="1">
    <citation type="submission" date="2016-06" db="EMBL/GenBank/DDBJ databases">
        <title>Comparative genomics of the ectomycorrhizal sister species Rhizopogon vinicolor and Rhizopogon vesiculosus (Basidiomycota: Boletales) reveals a divergence of the mating type B locus.</title>
        <authorList>
            <consortium name="DOE Joint Genome Institute"/>
            <person name="Mujic A.B."/>
            <person name="Kuo A."/>
            <person name="Tritt A."/>
            <person name="Lipzen A."/>
            <person name="Chen C."/>
            <person name="Johnson J."/>
            <person name="Sharma A."/>
            <person name="Barry K."/>
            <person name="Grigoriev I.V."/>
            <person name="Spatafora J.W."/>
        </authorList>
    </citation>
    <scope>NUCLEOTIDE SEQUENCE [LARGE SCALE GENOMIC DNA]</scope>
    <source>
        <strain evidence="3 4">AM-OR11-026</strain>
    </source>
</reference>
<protein>
    <recommendedName>
        <fullName evidence="5">WW domain-containing protein</fullName>
    </recommendedName>
</protein>
<evidence type="ECO:0000313" key="3">
    <source>
        <dbReference type="EMBL" id="OAX42623.1"/>
    </source>
</evidence>
<dbReference type="Proteomes" id="UP000092154">
    <property type="component" value="Unassembled WGS sequence"/>
</dbReference>
<organism evidence="3 4">
    <name type="scientific">Rhizopogon vinicolor AM-OR11-026</name>
    <dbReference type="NCBI Taxonomy" id="1314800"/>
    <lineage>
        <taxon>Eukaryota</taxon>
        <taxon>Fungi</taxon>
        <taxon>Dikarya</taxon>
        <taxon>Basidiomycota</taxon>
        <taxon>Agaricomycotina</taxon>
        <taxon>Agaricomycetes</taxon>
        <taxon>Agaricomycetidae</taxon>
        <taxon>Boletales</taxon>
        <taxon>Suillineae</taxon>
        <taxon>Rhizopogonaceae</taxon>
        <taxon>Rhizopogon</taxon>
    </lineage>
</organism>
<feature type="region of interest" description="Disordered" evidence="1">
    <location>
        <begin position="807"/>
        <end position="830"/>
    </location>
</feature>
<name>A0A1B7NCM2_9AGAM</name>
<dbReference type="OrthoDB" id="2657661at2759"/>
<dbReference type="AlphaFoldDB" id="A0A1B7NCM2"/>
<feature type="transmembrane region" description="Helical" evidence="2">
    <location>
        <begin position="594"/>
        <end position="613"/>
    </location>
</feature>
<evidence type="ECO:0008006" key="5">
    <source>
        <dbReference type="Google" id="ProtNLM"/>
    </source>
</evidence>
<evidence type="ECO:0000256" key="1">
    <source>
        <dbReference type="SAM" id="MobiDB-lite"/>
    </source>
</evidence>
<keyword evidence="2" id="KW-0472">Membrane</keyword>
<feature type="transmembrane region" description="Helical" evidence="2">
    <location>
        <begin position="619"/>
        <end position="639"/>
    </location>
</feature>
<feature type="transmembrane region" description="Helical" evidence="2">
    <location>
        <begin position="534"/>
        <end position="554"/>
    </location>
</feature>
<feature type="region of interest" description="Disordered" evidence="1">
    <location>
        <begin position="698"/>
        <end position="729"/>
    </location>
</feature>
<feature type="region of interest" description="Disordered" evidence="1">
    <location>
        <begin position="102"/>
        <end position="123"/>
    </location>
</feature>
<keyword evidence="2" id="KW-1133">Transmembrane helix</keyword>
<keyword evidence="4" id="KW-1185">Reference proteome</keyword>
<feature type="transmembrane region" description="Helical" evidence="2">
    <location>
        <begin position="505"/>
        <end position="522"/>
    </location>
</feature>
<dbReference type="STRING" id="1314800.A0A1B7NCM2"/>
<feature type="compositionally biased region" description="Polar residues" evidence="1">
    <location>
        <begin position="713"/>
        <end position="727"/>
    </location>
</feature>
<dbReference type="InParanoid" id="A0A1B7NCM2"/>
<accession>A0A1B7NCM2</accession>
<feature type="transmembrane region" description="Helical" evidence="2">
    <location>
        <begin position="449"/>
        <end position="467"/>
    </location>
</feature>
<keyword evidence="2" id="KW-0812">Transmembrane</keyword>
<gene>
    <name evidence="3" type="ORF">K503DRAFT_710268</name>
</gene>
<proteinExistence type="predicted"/>
<evidence type="ECO:0000256" key="2">
    <source>
        <dbReference type="SAM" id="Phobius"/>
    </source>
</evidence>